<dbReference type="GO" id="GO:0000049">
    <property type="term" value="F:tRNA binding"/>
    <property type="evidence" value="ECO:0007669"/>
    <property type="project" value="UniProtKB-UniRule"/>
</dbReference>
<protein>
    <recommendedName>
        <fullName evidence="7 8">Peptidyl-tRNA hydrolase</fullName>
        <shortName evidence="8">Pth</shortName>
        <ecNumber evidence="1 8">3.1.1.29</ecNumber>
    </recommendedName>
</protein>
<comment type="function">
    <text evidence="8">Catalyzes the release of premature peptidyl moieties from peptidyl-tRNA molecules trapped in stalled 50S ribosomal subunits, and thus maintains levels of free tRNAs and 50S ribosomes.</text>
</comment>
<comment type="subunit">
    <text evidence="8">Monomer.</text>
</comment>
<dbReference type="PANTHER" id="PTHR17224:SF1">
    <property type="entry name" value="PEPTIDYL-TRNA HYDROLASE"/>
    <property type="match status" value="1"/>
</dbReference>
<evidence type="ECO:0000256" key="7">
    <source>
        <dbReference type="ARBA" id="ARBA00050038"/>
    </source>
</evidence>
<dbReference type="Pfam" id="PF01195">
    <property type="entry name" value="Pept_tRNA_hydro"/>
    <property type="match status" value="1"/>
</dbReference>
<feature type="binding site" evidence="8">
    <location>
        <position position="112"/>
    </location>
    <ligand>
        <name>tRNA</name>
        <dbReference type="ChEBI" id="CHEBI:17843"/>
    </ligand>
</feature>
<evidence type="ECO:0000256" key="5">
    <source>
        <dbReference type="ARBA" id="ARBA00038063"/>
    </source>
</evidence>
<dbReference type="RefSeq" id="WP_092986938.1">
    <property type="nucleotide sequence ID" value="NZ_FNFY01000017.1"/>
</dbReference>
<comment type="function">
    <text evidence="8">Hydrolyzes ribosome-free peptidyl-tRNAs (with 1 or more amino acids incorporated), which drop off the ribosome during protein synthesis, or as a result of ribosome stalling.</text>
</comment>
<dbReference type="Gene3D" id="3.40.50.1470">
    <property type="entry name" value="Peptidyl-tRNA hydrolase"/>
    <property type="match status" value="1"/>
</dbReference>
<dbReference type="Proteomes" id="UP000199008">
    <property type="component" value="Unassembled WGS sequence"/>
</dbReference>
<comment type="subcellular location">
    <subcellularLocation>
        <location evidence="8">Cytoplasm</location>
    </subcellularLocation>
</comment>
<comment type="similarity">
    <text evidence="5 8 10">Belongs to the PTH family.</text>
</comment>
<evidence type="ECO:0000256" key="9">
    <source>
        <dbReference type="RuleBase" id="RU000673"/>
    </source>
</evidence>
<dbReference type="OrthoDB" id="9800507at2"/>
<accession>A0A1G9GH73</accession>
<reference evidence="12" key="1">
    <citation type="submission" date="2016-10" db="EMBL/GenBank/DDBJ databases">
        <authorList>
            <person name="Varghese N."/>
            <person name="Submissions S."/>
        </authorList>
    </citation>
    <scope>NUCLEOTIDE SEQUENCE [LARGE SCALE GENOMIC DNA]</scope>
    <source>
        <strain evidence="12">CGMCC 1.8895</strain>
    </source>
</reference>
<keyword evidence="12" id="KW-1185">Reference proteome</keyword>
<feature type="binding site" evidence="8">
    <location>
        <position position="14"/>
    </location>
    <ligand>
        <name>tRNA</name>
        <dbReference type="ChEBI" id="CHEBI:17843"/>
    </ligand>
</feature>
<organism evidence="11 12">
    <name type="scientific">Lacicoccus qingdaonensis</name>
    <dbReference type="NCBI Taxonomy" id="576118"/>
    <lineage>
        <taxon>Bacteria</taxon>
        <taxon>Bacillati</taxon>
        <taxon>Bacillota</taxon>
        <taxon>Bacilli</taxon>
        <taxon>Bacillales</taxon>
        <taxon>Salinicoccaceae</taxon>
        <taxon>Lacicoccus</taxon>
    </lineage>
</organism>
<keyword evidence="3 8" id="KW-0378">Hydrolase</keyword>
<feature type="binding site" evidence="8">
    <location>
        <position position="64"/>
    </location>
    <ligand>
        <name>tRNA</name>
        <dbReference type="ChEBI" id="CHEBI:17843"/>
    </ligand>
</feature>
<feature type="site" description="Stabilizes the basic form of H active site to accept a proton" evidence="8">
    <location>
        <position position="91"/>
    </location>
</feature>
<dbReference type="GO" id="GO:0004045">
    <property type="term" value="F:peptidyl-tRNA hydrolase activity"/>
    <property type="evidence" value="ECO:0007669"/>
    <property type="project" value="UniProtKB-UniRule"/>
</dbReference>
<feature type="binding site" evidence="8">
    <location>
        <position position="66"/>
    </location>
    <ligand>
        <name>tRNA</name>
        <dbReference type="ChEBI" id="CHEBI:17843"/>
    </ligand>
</feature>
<dbReference type="InterPro" id="IPR036416">
    <property type="entry name" value="Pept_tRNA_hydro_sf"/>
</dbReference>
<dbReference type="InterPro" id="IPR018171">
    <property type="entry name" value="Pept_tRNA_hydro_CS"/>
</dbReference>
<keyword evidence="2 8" id="KW-0820">tRNA-binding</keyword>
<dbReference type="HAMAP" id="MF_00083">
    <property type="entry name" value="Pept_tRNA_hydro_bact"/>
    <property type="match status" value="1"/>
</dbReference>
<sequence>MKCIIGLGNPGKKYEQTRHNVGFMVIDKLAEELNIEVTDRKFKCDYGTGIHNGQKVMLVKPQTFMNLSGEGVRPLTDYYNIELEDIIVLYDDLDLPLGKLRLRRKGSGGGHNGMKSLNQHLGSEKYKRIRIGIDRPAAGMTVVKYVLSKFRKDEQPLLEKVIDRTSDASSSFVTEPFEEVMTQFNGDVDG</sequence>
<name>A0A1G9GH73_9BACL</name>
<keyword evidence="4 8" id="KW-0694">RNA-binding</keyword>
<gene>
    <name evidence="8" type="primary">pth</name>
    <name evidence="11" type="ORF">SAMN05216216_11735</name>
</gene>
<evidence type="ECO:0000256" key="6">
    <source>
        <dbReference type="ARBA" id="ARBA00048707"/>
    </source>
</evidence>
<evidence type="ECO:0000313" key="12">
    <source>
        <dbReference type="Proteomes" id="UP000199008"/>
    </source>
</evidence>
<feature type="site" description="Discriminates between blocked and unblocked aminoacyl-tRNA" evidence="8">
    <location>
        <position position="9"/>
    </location>
</feature>
<evidence type="ECO:0000256" key="8">
    <source>
        <dbReference type="HAMAP-Rule" id="MF_00083"/>
    </source>
</evidence>
<dbReference type="FunFam" id="3.40.50.1470:FF:000001">
    <property type="entry name" value="Peptidyl-tRNA hydrolase"/>
    <property type="match status" value="1"/>
</dbReference>
<dbReference type="STRING" id="576118.SAMN05216216_11735"/>
<evidence type="ECO:0000313" key="11">
    <source>
        <dbReference type="EMBL" id="SDK99865.1"/>
    </source>
</evidence>
<dbReference type="GO" id="GO:0005737">
    <property type="term" value="C:cytoplasm"/>
    <property type="evidence" value="ECO:0007669"/>
    <property type="project" value="UniProtKB-SubCell"/>
</dbReference>
<proteinExistence type="inferred from homology"/>
<dbReference type="GO" id="GO:0006515">
    <property type="term" value="P:protein quality control for misfolded or incompletely synthesized proteins"/>
    <property type="evidence" value="ECO:0007669"/>
    <property type="project" value="UniProtKB-UniRule"/>
</dbReference>
<evidence type="ECO:0000256" key="3">
    <source>
        <dbReference type="ARBA" id="ARBA00022801"/>
    </source>
</evidence>
<feature type="active site" description="Proton acceptor" evidence="8">
    <location>
        <position position="19"/>
    </location>
</feature>
<dbReference type="AlphaFoldDB" id="A0A1G9GH73"/>
<keyword evidence="8" id="KW-0963">Cytoplasm</keyword>
<dbReference type="InterPro" id="IPR001328">
    <property type="entry name" value="Pept_tRNA_hydro"/>
</dbReference>
<dbReference type="PANTHER" id="PTHR17224">
    <property type="entry name" value="PEPTIDYL-TRNA HYDROLASE"/>
    <property type="match status" value="1"/>
</dbReference>
<dbReference type="GO" id="GO:0072344">
    <property type="term" value="P:rescue of stalled ribosome"/>
    <property type="evidence" value="ECO:0007669"/>
    <property type="project" value="UniProtKB-UniRule"/>
</dbReference>
<dbReference type="PROSITE" id="PS01195">
    <property type="entry name" value="PEPT_TRNA_HYDROL_1"/>
    <property type="match status" value="1"/>
</dbReference>
<dbReference type="EMBL" id="FNFY01000017">
    <property type="protein sequence ID" value="SDK99865.1"/>
    <property type="molecule type" value="Genomic_DNA"/>
</dbReference>
<comment type="catalytic activity">
    <reaction evidence="6 8 9">
        <text>an N-acyl-L-alpha-aminoacyl-tRNA + H2O = an N-acyl-L-amino acid + a tRNA + H(+)</text>
        <dbReference type="Rhea" id="RHEA:54448"/>
        <dbReference type="Rhea" id="RHEA-COMP:10123"/>
        <dbReference type="Rhea" id="RHEA-COMP:13883"/>
        <dbReference type="ChEBI" id="CHEBI:15377"/>
        <dbReference type="ChEBI" id="CHEBI:15378"/>
        <dbReference type="ChEBI" id="CHEBI:59874"/>
        <dbReference type="ChEBI" id="CHEBI:78442"/>
        <dbReference type="ChEBI" id="CHEBI:138191"/>
        <dbReference type="EC" id="3.1.1.29"/>
    </reaction>
</comment>
<evidence type="ECO:0000256" key="10">
    <source>
        <dbReference type="RuleBase" id="RU004320"/>
    </source>
</evidence>
<dbReference type="SUPFAM" id="SSF53178">
    <property type="entry name" value="Peptidyl-tRNA hydrolase-like"/>
    <property type="match status" value="1"/>
</dbReference>
<evidence type="ECO:0000256" key="4">
    <source>
        <dbReference type="ARBA" id="ARBA00022884"/>
    </source>
</evidence>
<evidence type="ECO:0000256" key="2">
    <source>
        <dbReference type="ARBA" id="ARBA00022555"/>
    </source>
</evidence>
<dbReference type="EC" id="3.1.1.29" evidence="1 8"/>
<evidence type="ECO:0000256" key="1">
    <source>
        <dbReference type="ARBA" id="ARBA00013260"/>
    </source>
</evidence>
<dbReference type="CDD" id="cd00462">
    <property type="entry name" value="PTH"/>
    <property type="match status" value="1"/>
</dbReference>
<dbReference type="PROSITE" id="PS01196">
    <property type="entry name" value="PEPT_TRNA_HYDROL_2"/>
    <property type="match status" value="1"/>
</dbReference>
<dbReference type="NCBIfam" id="TIGR00447">
    <property type="entry name" value="pth"/>
    <property type="match status" value="1"/>
</dbReference>